<protein>
    <recommendedName>
        <fullName evidence="6">Nucleotide-diphospho-sugar transferase domain-containing protein</fullName>
    </recommendedName>
</protein>
<keyword evidence="2" id="KW-0328">Glycosyltransferase</keyword>
<dbReference type="EMBL" id="HBGH01006474">
    <property type="protein sequence ID" value="CAD9231330.1"/>
    <property type="molecule type" value="Transcribed_RNA"/>
</dbReference>
<dbReference type="GO" id="GO:0016757">
    <property type="term" value="F:glycosyltransferase activity"/>
    <property type="evidence" value="ECO:0007669"/>
    <property type="project" value="UniProtKB-KW"/>
</dbReference>
<evidence type="ECO:0000256" key="3">
    <source>
        <dbReference type="ARBA" id="ARBA00022679"/>
    </source>
</evidence>
<comment type="similarity">
    <text evidence="1">Belongs to the glycosyltransferase 34 family.</text>
</comment>
<evidence type="ECO:0000313" key="5">
    <source>
        <dbReference type="EMBL" id="CAD9231330.1"/>
    </source>
</evidence>
<evidence type="ECO:0000256" key="2">
    <source>
        <dbReference type="ARBA" id="ARBA00022676"/>
    </source>
</evidence>
<gene>
    <name evidence="5" type="ORF">CCAE0312_LOCUS3386</name>
</gene>
<dbReference type="AlphaFoldDB" id="A0A7S1XDJ5"/>
<evidence type="ECO:0000256" key="1">
    <source>
        <dbReference type="ARBA" id="ARBA00005664"/>
    </source>
</evidence>
<dbReference type="Gene3D" id="3.90.550.10">
    <property type="entry name" value="Spore Coat Polysaccharide Biosynthesis Protein SpsA, Chain A"/>
    <property type="match status" value="1"/>
</dbReference>
<dbReference type="PANTHER" id="PTHR31306:SF4">
    <property type="entry name" value="ALPHA-1,2-GALACTOSYLTRANSFERASE"/>
    <property type="match status" value="1"/>
</dbReference>
<dbReference type="GO" id="GO:0000139">
    <property type="term" value="C:Golgi membrane"/>
    <property type="evidence" value="ECO:0007669"/>
    <property type="project" value="TreeGrafter"/>
</dbReference>
<dbReference type="InterPro" id="IPR029044">
    <property type="entry name" value="Nucleotide-diphossugar_trans"/>
</dbReference>
<dbReference type="GO" id="GO:0006487">
    <property type="term" value="P:protein N-linked glycosylation"/>
    <property type="evidence" value="ECO:0007669"/>
    <property type="project" value="TreeGrafter"/>
</dbReference>
<dbReference type="PANTHER" id="PTHR31306">
    <property type="entry name" value="ALPHA-1,6-MANNOSYLTRANSFERASE MNN11-RELATED"/>
    <property type="match status" value="1"/>
</dbReference>
<evidence type="ECO:0008006" key="6">
    <source>
        <dbReference type="Google" id="ProtNLM"/>
    </source>
</evidence>
<sequence>MQNDHFSTGRERKFVPPRDAARFAASRRVGILLASFSFLVCWSFWFLGYGAPRVPFSEMDGEDRWTMFMNLLRVDRALQDAVGHDVPRKPLSEVNSEDRLTPFKNQLRVDRALQNVVAQIVSSYTLERAKGQGLGRKSVHSRAILSAASDVEHMERYSTFSLVKACYALHHEEIFLLRLFSLPQHPSMRESHFLKIPTVLETLKSFDVVMWMDTDTLFMRFDHNVFDSIENNTAGFILADHSAQINNGVFFVRAGEWTNRFLNRWVEPDKSTGFMWCWQDNGSMYAAFAEELCREAGHSPCLAFDSILRQHNCLIDHVLNKQLEDLSKPYGHREQIGGICLLPQHINENRINRHYFNGTWPHMLWTTEDYYREGDIVMHTKFLRDEDRVIEQAIGIVKNEIWALIVEKALEGGWYHP</sequence>
<dbReference type="InterPro" id="IPR008630">
    <property type="entry name" value="Glyco_trans_34"/>
</dbReference>
<evidence type="ECO:0000256" key="4">
    <source>
        <dbReference type="SAM" id="Phobius"/>
    </source>
</evidence>
<keyword evidence="4" id="KW-1133">Transmembrane helix</keyword>
<feature type="transmembrane region" description="Helical" evidence="4">
    <location>
        <begin position="29"/>
        <end position="49"/>
    </location>
</feature>
<accession>A0A7S1XDJ5</accession>
<keyword evidence="3" id="KW-0808">Transferase</keyword>
<organism evidence="5">
    <name type="scientific">Compsopogon caeruleus</name>
    <dbReference type="NCBI Taxonomy" id="31354"/>
    <lineage>
        <taxon>Eukaryota</taxon>
        <taxon>Rhodophyta</taxon>
        <taxon>Compsopogonophyceae</taxon>
        <taxon>Compsopogonales</taxon>
        <taxon>Compsopogonaceae</taxon>
        <taxon>Compsopogon</taxon>
    </lineage>
</organism>
<proteinExistence type="inferred from homology"/>
<keyword evidence="4" id="KW-0472">Membrane</keyword>
<reference evidence="5" key="1">
    <citation type="submission" date="2021-01" db="EMBL/GenBank/DDBJ databases">
        <authorList>
            <person name="Corre E."/>
            <person name="Pelletier E."/>
            <person name="Niang G."/>
            <person name="Scheremetjew M."/>
            <person name="Finn R."/>
            <person name="Kale V."/>
            <person name="Holt S."/>
            <person name="Cochrane G."/>
            <person name="Meng A."/>
            <person name="Brown T."/>
            <person name="Cohen L."/>
        </authorList>
    </citation>
    <scope>NUCLEOTIDE SEQUENCE</scope>
    <source>
        <strain evidence="5">SAG 36.94</strain>
    </source>
</reference>
<name>A0A7S1XDJ5_9RHOD</name>
<keyword evidence="4" id="KW-0812">Transmembrane</keyword>